<dbReference type="AlphaFoldDB" id="A0A1S3GFN7"/>
<evidence type="ECO:0000256" key="1">
    <source>
        <dbReference type="SAM" id="MobiDB-lite"/>
    </source>
</evidence>
<reference evidence="3" key="1">
    <citation type="submission" date="2025-08" db="UniProtKB">
        <authorList>
            <consortium name="RefSeq"/>
        </authorList>
    </citation>
    <scope>IDENTIFICATION</scope>
    <source>
        <tissue evidence="3">Kidney</tissue>
    </source>
</reference>
<name>A0A1S3GFN7_DIPOR</name>
<evidence type="ECO:0000313" key="2">
    <source>
        <dbReference type="Proteomes" id="UP000081671"/>
    </source>
</evidence>
<dbReference type="Proteomes" id="UP000081671">
    <property type="component" value="Unplaced"/>
</dbReference>
<keyword evidence="2" id="KW-1185">Reference proteome</keyword>
<sequence>METSKQSKAGLLTRARDPRADPSHDLAECPELDNMLSFTTFGSDVHQVAEWDLESISSNDEIPGPSSLIKTTKNPDCKKRLPSEL</sequence>
<proteinExistence type="predicted"/>
<feature type="compositionally biased region" description="Basic and acidic residues" evidence="1">
    <location>
        <begin position="14"/>
        <end position="24"/>
    </location>
</feature>
<evidence type="ECO:0000313" key="3">
    <source>
        <dbReference type="RefSeq" id="XP_012887059.1"/>
    </source>
</evidence>
<protein>
    <submittedName>
        <fullName evidence="3">Uncharacterized protein LOC105997247 isoform X3</fullName>
    </submittedName>
</protein>
<dbReference type="RefSeq" id="XP_012887059.1">
    <property type="nucleotide sequence ID" value="XM_013031605.1"/>
</dbReference>
<organism evidence="2 3">
    <name type="scientific">Dipodomys ordii</name>
    <name type="common">Ord's kangaroo rat</name>
    <dbReference type="NCBI Taxonomy" id="10020"/>
    <lineage>
        <taxon>Eukaryota</taxon>
        <taxon>Metazoa</taxon>
        <taxon>Chordata</taxon>
        <taxon>Craniata</taxon>
        <taxon>Vertebrata</taxon>
        <taxon>Euteleostomi</taxon>
        <taxon>Mammalia</taxon>
        <taxon>Eutheria</taxon>
        <taxon>Euarchontoglires</taxon>
        <taxon>Glires</taxon>
        <taxon>Rodentia</taxon>
        <taxon>Castorimorpha</taxon>
        <taxon>Heteromyidae</taxon>
        <taxon>Dipodomyinae</taxon>
        <taxon>Dipodomys</taxon>
    </lineage>
</organism>
<feature type="region of interest" description="Disordered" evidence="1">
    <location>
        <begin position="1"/>
        <end position="24"/>
    </location>
</feature>
<feature type="region of interest" description="Disordered" evidence="1">
    <location>
        <begin position="56"/>
        <end position="85"/>
    </location>
</feature>
<accession>A0A1S3GFN7</accession>
<dbReference type="GeneID" id="105997247"/>
<feature type="compositionally biased region" description="Basic and acidic residues" evidence="1">
    <location>
        <begin position="73"/>
        <end position="85"/>
    </location>
</feature>
<gene>
    <name evidence="3" type="primary">LOC105997247</name>
</gene>
<dbReference type="OrthoDB" id="10032537at2759"/>